<evidence type="ECO:0000313" key="1">
    <source>
        <dbReference type="EMBL" id="KCY17370.1"/>
    </source>
</evidence>
<protein>
    <submittedName>
        <fullName evidence="1">Uncharacterized protein</fullName>
    </submittedName>
</protein>
<accession>A0A062ICB7</accession>
<gene>
    <name evidence="1" type="ORF">J596_2971</name>
</gene>
<name>A0A062ICB7_ACIBA</name>
<organism evidence="1 2">
    <name type="scientific">Acinetobacter baumannii 21072</name>
    <dbReference type="NCBI Taxonomy" id="1310697"/>
    <lineage>
        <taxon>Bacteria</taxon>
        <taxon>Pseudomonadati</taxon>
        <taxon>Pseudomonadota</taxon>
        <taxon>Gammaproteobacteria</taxon>
        <taxon>Moraxellales</taxon>
        <taxon>Moraxellaceae</taxon>
        <taxon>Acinetobacter</taxon>
        <taxon>Acinetobacter calcoaceticus/baumannii complex</taxon>
    </lineage>
</organism>
<comment type="caution">
    <text evidence="1">The sequence shown here is derived from an EMBL/GenBank/DDBJ whole genome shotgun (WGS) entry which is preliminary data.</text>
</comment>
<reference evidence="1 2" key="1">
    <citation type="submission" date="2014-04" db="EMBL/GenBank/DDBJ databases">
        <title>Comparative genomics and transcriptomics to identify genetic mechanisms underlying the emergence of carbapenem resistant Acinetobacter baumannii (CRAb).</title>
        <authorList>
            <person name="Harris A.D."/>
            <person name="Johnson K.J."/>
            <person name="George J."/>
            <person name="Nadendla S."/>
            <person name="Daugherty S.C."/>
            <person name="Parankush S."/>
            <person name="Sadzewicz L."/>
            <person name="Tallon L."/>
            <person name="Sengamalay N."/>
            <person name="Hazen T.H."/>
            <person name="Rasko D.A."/>
        </authorList>
    </citation>
    <scope>NUCLEOTIDE SEQUENCE [LARGE SCALE GENOMIC DNA]</scope>
    <source>
        <strain evidence="1 2">21072</strain>
    </source>
</reference>
<dbReference type="EMBL" id="JMOD01000062">
    <property type="protein sequence ID" value="KCY17370.1"/>
    <property type="molecule type" value="Genomic_DNA"/>
</dbReference>
<dbReference type="Proteomes" id="UP000027327">
    <property type="component" value="Unassembled WGS sequence"/>
</dbReference>
<dbReference type="PATRIC" id="fig|1310697.3.peg.2855"/>
<evidence type="ECO:0000313" key="2">
    <source>
        <dbReference type="Proteomes" id="UP000027327"/>
    </source>
</evidence>
<dbReference type="AlphaFoldDB" id="A0A062ICB7"/>
<proteinExistence type="predicted"/>
<sequence length="37" mass="4282">MVKTHFKLEILNTTLNQGFVSNMKLVLLKAQFNIYLA</sequence>